<dbReference type="EMBL" id="FWFK01000005">
    <property type="protein sequence ID" value="SLN61279.1"/>
    <property type="molecule type" value="Genomic_DNA"/>
</dbReference>
<keyword evidence="9" id="KW-1185">Reference proteome</keyword>
<evidence type="ECO:0000313" key="9">
    <source>
        <dbReference type="Proteomes" id="UP000193570"/>
    </source>
</evidence>
<dbReference type="GO" id="GO:0019634">
    <property type="term" value="P:organic phosphonate metabolic process"/>
    <property type="evidence" value="ECO:0007669"/>
    <property type="project" value="UniProtKB-UniRule"/>
</dbReference>
<gene>
    <name evidence="6 8" type="primary">phnN</name>
    <name evidence="8" type="ORF">ROJ8625_03119</name>
</gene>
<dbReference type="OrthoDB" id="341217at2"/>
<dbReference type="GO" id="GO:0006015">
    <property type="term" value="P:5-phosphoribose 1-diphosphate biosynthetic process"/>
    <property type="evidence" value="ECO:0007669"/>
    <property type="project" value="UniProtKB-UniRule"/>
</dbReference>
<comment type="pathway">
    <text evidence="2 6">Metabolic intermediate biosynthesis; 5-phospho-alpha-D-ribose 1-diphosphate biosynthesis; 5-phospho-alpha-D-ribose 1-diphosphate from D-ribose 5-phosphate (route II): step 3/3.</text>
</comment>
<keyword evidence="5 6" id="KW-0067">ATP-binding</keyword>
<evidence type="ECO:0000256" key="6">
    <source>
        <dbReference type="HAMAP-Rule" id="MF_00836"/>
    </source>
</evidence>
<dbReference type="SMART" id="SM00072">
    <property type="entry name" value="GuKc"/>
    <property type="match status" value="1"/>
</dbReference>
<dbReference type="PANTHER" id="PTHR23117">
    <property type="entry name" value="GUANYLATE KINASE-RELATED"/>
    <property type="match status" value="1"/>
</dbReference>
<dbReference type="PANTHER" id="PTHR23117:SF8">
    <property type="entry name" value="RIBOSE 1,5-BISPHOSPHATE PHOSPHOKINASE PHNN"/>
    <property type="match status" value="1"/>
</dbReference>
<dbReference type="InterPro" id="IPR012699">
    <property type="entry name" value="PhnN"/>
</dbReference>
<reference evidence="8 9" key="1">
    <citation type="submission" date="2017-03" db="EMBL/GenBank/DDBJ databases">
        <authorList>
            <person name="Afonso C.L."/>
            <person name="Miller P.J."/>
            <person name="Scott M.A."/>
            <person name="Spackman E."/>
            <person name="Goraichik I."/>
            <person name="Dimitrov K.M."/>
            <person name="Suarez D.L."/>
            <person name="Swayne D.E."/>
        </authorList>
    </citation>
    <scope>NUCLEOTIDE SEQUENCE [LARGE SCALE GENOMIC DNA]</scope>
    <source>
        <strain evidence="8 9">CECT 8625</strain>
    </source>
</reference>
<sequence length="180" mass="18808">MTGRAFALVGPSGAGKDTLLAAAAARRPRLHVVRRVVTRPEAAGGEDFEGVSAETFAARRAAGAFALVWEAHGLCYALPESARRVQAEGDDVIFNGSRAMLSAAAAVFPRLRVLLVTAPRDVLAARLAERGREDAAEIAARVARVPPPLPAALPVTEIDNSGALETALAQLLDALQPDRA</sequence>
<comment type="catalytic activity">
    <reaction evidence="1 6">
        <text>alpha-D-ribose 1,5-bisphosphate + ATP = 5-phospho-alpha-D-ribose 1-diphosphate + ADP</text>
        <dbReference type="Rhea" id="RHEA:20109"/>
        <dbReference type="ChEBI" id="CHEBI:30616"/>
        <dbReference type="ChEBI" id="CHEBI:58017"/>
        <dbReference type="ChEBI" id="CHEBI:68688"/>
        <dbReference type="ChEBI" id="CHEBI:456216"/>
        <dbReference type="EC" id="2.7.4.23"/>
    </reaction>
</comment>
<evidence type="ECO:0000256" key="5">
    <source>
        <dbReference type="ARBA" id="ARBA00022840"/>
    </source>
</evidence>
<keyword evidence="4 6" id="KW-0547">Nucleotide-binding</keyword>
<dbReference type="Proteomes" id="UP000193570">
    <property type="component" value="Unassembled WGS sequence"/>
</dbReference>
<dbReference type="SUPFAM" id="SSF52540">
    <property type="entry name" value="P-loop containing nucleoside triphosphate hydrolases"/>
    <property type="match status" value="1"/>
</dbReference>
<dbReference type="Gene3D" id="3.40.50.300">
    <property type="entry name" value="P-loop containing nucleotide triphosphate hydrolases"/>
    <property type="match status" value="1"/>
</dbReference>
<evidence type="ECO:0000256" key="1">
    <source>
        <dbReference type="ARBA" id="ARBA00000373"/>
    </source>
</evidence>
<evidence type="ECO:0000256" key="4">
    <source>
        <dbReference type="ARBA" id="ARBA00022741"/>
    </source>
</evidence>
<name>A0A1X6ZTK7_9RHOB</name>
<keyword evidence="3 6" id="KW-0808">Transferase</keyword>
<evidence type="ECO:0000256" key="3">
    <source>
        <dbReference type="ARBA" id="ARBA00022679"/>
    </source>
</evidence>
<dbReference type="NCBIfam" id="TIGR02322">
    <property type="entry name" value="phosphon_PhnN"/>
    <property type="match status" value="1"/>
</dbReference>
<proteinExistence type="inferred from homology"/>
<evidence type="ECO:0000259" key="7">
    <source>
        <dbReference type="PROSITE" id="PS50052"/>
    </source>
</evidence>
<dbReference type="EC" id="2.7.4.23" evidence="6"/>
<dbReference type="GO" id="GO:0005524">
    <property type="term" value="F:ATP binding"/>
    <property type="evidence" value="ECO:0007669"/>
    <property type="project" value="UniProtKB-KW"/>
</dbReference>
<organism evidence="8 9">
    <name type="scientific">Roseivivax jejudonensis</name>
    <dbReference type="NCBI Taxonomy" id="1529041"/>
    <lineage>
        <taxon>Bacteria</taxon>
        <taxon>Pseudomonadati</taxon>
        <taxon>Pseudomonadota</taxon>
        <taxon>Alphaproteobacteria</taxon>
        <taxon>Rhodobacterales</taxon>
        <taxon>Roseobacteraceae</taxon>
        <taxon>Roseivivax</taxon>
    </lineage>
</organism>
<dbReference type="PROSITE" id="PS50052">
    <property type="entry name" value="GUANYLATE_KINASE_2"/>
    <property type="match status" value="1"/>
</dbReference>
<comment type="function">
    <text evidence="6">Catalyzes the phosphorylation of ribose 1,5-bisphosphate to 5-phospho-D-ribosyl alpha-1-diphosphate (PRPP).</text>
</comment>
<protein>
    <recommendedName>
        <fullName evidence="6">Ribose 1,5-bisphosphate phosphokinase PhnN</fullName>
        <ecNumber evidence="6">2.7.4.23</ecNumber>
    </recommendedName>
    <alternativeName>
        <fullName evidence="6">Ribose 1,5-bisphosphokinase</fullName>
    </alternativeName>
</protein>
<dbReference type="InterPro" id="IPR008145">
    <property type="entry name" value="GK/Ca_channel_bsu"/>
</dbReference>
<dbReference type="HAMAP" id="MF_00836">
    <property type="entry name" value="PhnN"/>
    <property type="match status" value="1"/>
</dbReference>
<dbReference type="GO" id="GO:0005829">
    <property type="term" value="C:cytosol"/>
    <property type="evidence" value="ECO:0007669"/>
    <property type="project" value="TreeGrafter"/>
</dbReference>
<comment type="similarity">
    <text evidence="6">Belongs to the ribose 1,5-bisphosphokinase family.</text>
</comment>
<dbReference type="InterPro" id="IPR008144">
    <property type="entry name" value="Guanylate_kin-like_dom"/>
</dbReference>
<dbReference type="InterPro" id="IPR027417">
    <property type="entry name" value="P-loop_NTPase"/>
</dbReference>
<keyword evidence="8" id="KW-0418">Kinase</keyword>
<dbReference type="UniPathway" id="UPA00087">
    <property type="reaction ID" value="UER00175"/>
</dbReference>
<evidence type="ECO:0000256" key="2">
    <source>
        <dbReference type="ARBA" id="ARBA00005069"/>
    </source>
</evidence>
<dbReference type="AlphaFoldDB" id="A0A1X6ZTK7"/>
<accession>A0A1X6ZTK7</accession>
<dbReference type="GO" id="GO:0033863">
    <property type="term" value="F:ribose 1,5-bisphosphate phosphokinase activity"/>
    <property type="evidence" value="ECO:0007669"/>
    <property type="project" value="UniProtKB-UniRule"/>
</dbReference>
<evidence type="ECO:0000313" key="8">
    <source>
        <dbReference type="EMBL" id="SLN61279.1"/>
    </source>
</evidence>
<feature type="domain" description="Guanylate kinase-like" evidence="7">
    <location>
        <begin position="3"/>
        <end position="176"/>
    </location>
</feature>
<feature type="binding site" evidence="6">
    <location>
        <begin position="10"/>
        <end position="17"/>
    </location>
    <ligand>
        <name>ATP</name>
        <dbReference type="ChEBI" id="CHEBI:30616"/>
    </ligand>
</feature>
<dbReference type="RefSeq" id="WP_085792771.1">
    <property type="nucleotide sequence ID" value="NZ_FWFK01000005.1"/>
</dbReference>